<reference evidence="1 4" key="2">
    <citation type="submission" date="2021-06" db="EMBL/GenBank/DDBJ databases">
        <title>Whole genome sequence of Paenibacillus sophorae DSM23020 for comparative genomics.</title>
        <authorList>
            <person name="Kim M.-J."/>
            <person name="Lee G."/>
            <person name="Shin J.-H."/>
        </authorList>
    </citation>
    <scope>NUCLEOTIDE SEQUENCE [LARGE SCALE GENOMIC DNA]</scope>
    <source>
        <strain evidence="1 4">DSM 23020</strain>
    </source>
</reference>
<accession>A0A1H8VTI5</accession>
<evidence type="ECO:0000313" key="3">
    <source>
        <dbReference type="Proteomes" id="UP000198809"/>
    </source>
</evidence>
<organism evidence="2 3">
    <name type="scientific">Paenibacillus sophorae</name>
    <dbReference type="NCBI Taxonomy" id="1333845"/>
    <lineage>
        <taxon>Bacteria</taxon>
        <taxon>Bacillati</taxon>
        <taxon>Bacillota</taxon>
        <taxon>Bacilli</taxon>
        <taxon>Bacillales</taxon>
        <taxon>Paenibacillaceae</taxon>
        <taxon>Paenibacillus</taxon>
    </lineage>
</organism>
<dbReference type="EMBL" id="CP076607">
    <property type="protein sequence ID" value="QWU15703.1"/>
    <property type="molecule type" value="Genomic_DNA"/>
</dbReference>
<dbReference type="STRING" id="1333845.SAMN04487895_12751"/>
<evidence type="ECO:0000313" key="1">
    <source>
        <dbReference type="EMBL" id="QWU15703.1"/>
    </source>
</evidence>
<reference evidence="2 3" key="1">
    <citation type="submission" date="2016-10" db="EMBL/GenBank/DDBJ databases">
        <authorList>
            <person name="de Groot N.N."/>
        </authorList>
    </citation>
    <scope>NUCLEOTIDE SEQUENCE [LARGE SCALE GENOMIC DNA]</scope>
    <source>
        <strain evidence="2 3">CGMCC 1.10238</strain>
    </source>
</reference>
<protein>
    <submittedName>
        <fullName evidence="2">Uncharacterized protein</fullName>
    </submittedName>
</protein>
<dbReference type="AlphaFoldDB" id="A0A1H8VTI5"/>
<dbReference type="RefSeq" id="WP_036603511.1">
    <property type="nucleotide sequence ID" value="NZ_CP076607.1"/>
</dbReference>
<sequence>MTTIIFPNDLDRQKTLELADEAAEQLQSFVAESGVSDVLQSLEERLGQSSGNIDLQQHFLLSILKIVVVALYRLPSHSLNVITGKDRNGLFVSAQCSSGAYAEWHSDPALNVFENWTRGCTDEPGDA</sequence>
<dbReference type="Proteomes" id="UP000683429">
    <property type="component" value="Chromosome"/>
</dbReference>
<gene>
    <name evidence="1" type="ORF">KP014_28470</name>
    <name evidence="2" type="ORF">SAMN04487895_12751</name>
</gene>
<dbReference type="Proteomes" id="UP000198809">
    <property type="component" value="Unassembled WGS sequence"/>
</dbReference>
<proteinExistence type="predicted"/>
<dbReference type="EMBL" id="FODH01000027">
    <property type="protein sequence ID" value="SEP18701.1"/>
    <property type="molecule type" value="Genomic_DNA"/>
</dbReference>
<evidence type="ECO:0000313" key="2">
    <source>
        <dbReference type="EMBL" id="SEP18701.1"/>
    </source>
</evidence>
<dbReference type="OrthoDB" id="9833477at2"/>
<name>A0A1H8VTI5_9BACL</name>
<keyword evidence="4" id="KW-1185">Reference proteome</keyword>
<evidence type="ECO:0000313" key="4">
    <source>
        <dbReference type="Proteomes" id="UP000683429"/>
    </source>
</evidence>